<protein>
    <submittedName>
        <fullName evidence="1">Uncharacterized protein</fullName>
    </submittedName>
</protein>
<comment type="caution">
    <text evidence="1">The sequence shown here is derived from an EMBL/GenBank/DDBJ whole genome shotgun (WGS) entry which is preliminary data.</text>
</comment>
<dbReference type="Proteomes" id="UP000054826">
    <property type="component" value="Unassembled WGS sequence"/>
</dbReference>
<sequence length="87" mass="9733">MAINILLFRFTIRKSDVHCLVTGTDGMQQLLNDRFGSHPQPEDNQCACVLKQSPAAVLIIFIQLLRFVVYLSHNAQDPLHDNLAGSN</sequence>
<dbReference type="EMBL" id="JYDV01000026">
    <property type="protein sequence ID" value="KRZ40506.1"/>
    <property type="molecule type" value="Genomic_DNA"/>
</dbReference>
<gene>
    <name evidence="1" type="ORF">T4C_6464</name>
</gene>
<dbReference type="AlphaFoldDB" id="A0A0V1JZW6"/>
<organism evidence="1 2">
    <name type="scientific">Trichinella pseudospiralis</name>
    <name type="common">Parasitic roundworm</name>
    <dbReference type="NCBI Taxonomy" id="6337"/>
    <lineage>
        <taxon>Eukaryota</taxon>
        <taxon>Metazoa</taxon>
        <taxon>Ecdysozoa</taxon>
        <taxon>Nematoda</taxon>
        <taxon>Enoplea</taxon>
        <taxon>Dorylaimia</taxon>
        <taxon>Trichinellida</taxon>
        <taxon>Trichinellidae</taxon>
        <taxon>Trichinella</taxon>
    </lineage>
</organism>
<reference evidence="1 2" key="1">
    <citation type="submission" date="2015-01" db="EMBL/GenBank/DDBJ databases">
        <title>Evolution of Trichinella species and genotypes.</title>
        <authorList>
            <person name="Korhonen P.K."/>
            <person name="Edoardo P."/>
            <person name="Giuseppe L.R."/>
            <person name="Gasser R.B."/>
        </authorList>
    </citation>
    <scope>NUCLEOTIDE SEQUENCE [LARGE SCALE GENOMIC DNA]</scope>
    <source>
        <strain evidence="1">ISS176</strain>
    </source>
</reference>
<evidence type="ECO:0000313" key="2">
    <source>
        <dbReference type="Proteomes" id="UP000054826"/>
    </source>
</evidence>
<proteinExistence type="predicted"/>
<accession>A0A0V1JZW6</accession>
<name>A0A0V1JZW6_TRIPS</name>
<evidence type="ECO:0000313" key="1">
    <source>
        <dbReference type="EMBL" id="KRZ40506.1"/>
    </source>
</evidence>